<protein>
    <submittedName>
        <fullName evidence="1">Uncharacterized protein</fullName>
    </submittedName>
</protein>
<evidence type="ECO:0000313" key="1">
    <source>
        <dbReference type="EMBL" id="SPC88082.1"/>
    </source>
</evidence>
<accession>A0A2N9FLB7</accession>
<reference evidence="1" key="1">
    <citation type="submission" date="2018-02" db="EMBL/GenBank/DDBJ databases">
        <authorList>
            <person name="Cohen D.B."/>
            <person name="Kent A.D."/>
        </authorList>
    </citation>
    <scope>NUCLEOTIDE SEQUENCE</scope>
</reference>
<organism evidence="1">
    <name type="scientific">Fagus sylvatica</name>
    <name type="common">Beechnut</name>
    <dbReference type="NCBI Taxonomy" id="28930"/>
    <lineage>
        <taxon>Eukaryota</taxon>
        <taxon>Viridiplantae</taxon>
        <taxon>Streptophyta</taxon>
        <taxon>Embryophyta</taxon>
        <taxon>Tracheophyta</taxon>
        <taxon>Spermatophyta</taxon>
        <taxon>Magnoliopsida</taxon>
        <taxon>eudicotyledons</taxon>
        <taxon>Gunneridae</taxon>
        <taxon>Pentapetalae</taxon>
        <taxon>rosids</taxon>
        <taxon>fabids</taxon>
        <taxon>Fagales</taxon>
        <taxon>Fagaceae</taxon>
        <taxon>Fagus</taxon>
    </lineage>
</organism>
<name>A0A2N9FLB7_FAGSY</name>
<dbReference type="EMBL" id="OIVN01000969">
    <property type="protein sequence ID" value="SPC88082.1"/>
    <property type="molecule type" value="Genomic_DNA"/>
</dbReference>
<proteinExistence type="predicted"/>
<sequence>MHGFKNRTGPAGSTGSTANRCSVRLPSSVLTPPLPFSLCLSVSHSHVLTSGSHGLTLASHGLTSGILVSISHSRGFSPHCLTSGAISPPRLTVSIFHRLTLVARDLTVASRLRSHRHRLSSISLTH</sequence>
<dbReference type="AlphaFoldDB" id="A0A2N9FLB7"/>
<gene>
    <name evidence="1" type="ORF">FSB_LOCUS15964</name>
</gene>